<accession>A0AA39X6A3</accession>
<feature type="domain" description="DUF427" evidence="1">
    <location>
        <begin position="32"/>
        <end position="69"/>
    </location>
</feature>
<gene>
    <name evidence="2" type="ORF">DIS24_g10806</name>
</gene>
<dbReference type="AlphaFoldDB" id="A0AA39X6A3"/>
<dbReference type="Pfam" id="PF04248">
    <property type="entry name" value="NTP_transf_9"/>
    <property type="match status" value="2"/>
</dbReference>
<dbReference type="PANTHER" id="PTHR34310">
    <property type="entry name" value="DUF427 DOMAIN PROTEIN (AFU_ORTHOLOGUE AFUA_3G02220)"/>
    <property type="match status" value="1"/>
</dbReference>
<comment type="caution">
    <text evidence="2">The sequence shown here is derived from an EMBL/GenBank/DDBJ whole genome shotgun (WGS) entry which is preliminary data.</text>
</comment>
<dbReference type="InterPro" id="IPR038694">
    <property type="entry name" value="DUF427_sf"/>
</dbReference>
<keyword evidence="3" id="KW-1185">Reference proteome</keyword>
<dbReference type="InterPro" id="IPR007361">
    <property type="entry name" value="DUF427"/>
</dbReference>
<name>A0AA39X6A3_9PEZI</name>
<sequence>MPPKSPTDLATLARQLLTDGPVRTLPTTKRLRVQLGGRFVADTTRGLYVWEHPYYPYYYVPLSSLAADTWSVVKKVEGGAANVLRLSAGAASTERVLAFSEEAGRNETTAAAPAVGEVDGGGVGGERKGRRAIEALRGMVRIEFGAADAWFEEDTRIDVHPKDPFKRIDIVHSQRPLKVFVNGKLVAHAQSAYHLFETGLPPRYYIPPTSVDPAVLRPSQTKTKCPYKGEAEYYDVVVDGETAKDVVWYYRNPTQESALIVGALCFYNEKVDIELDGERLERPKSIFA</sequence>
<evidence type="ECO:0000313" key="2">
    <source>
        <dbReference type="EMBL" id="KAK0628094.1"/>
    </source>
</evidence>
<protein>
    <recommendedName>
        <fullName evidence="1">DUF427 domain-containing protein</fullName>
    </recommendedName>
</protein>
<reference evidence="2" key="1">
    <citation type="submission" date="2023-06" db="EMBL/GenBank/DDBJ databases">
        <title>Multi-omics analyses reveal the molecular pathogenesis toolkit of Lasiodiplodia hormozganensis, a cross-kingdom pathogen.</title>
        <authorList>
            <person name="Felix C."/>
            <person name="Meneses R."/>
            <person name="Goncalves M.F.M."/>
            <person name="Tilleman L."/>
            <person name="Duarte A.S."/>
            <person name="Jorrin-Novo J.V."/>
            <person name="Van De Peer Y."/>
            <person name="Deforce D."/>
            <person name="Van Nieuwerburgh F."/>
            <person name="Esteves A.C."/>
            <person name="Alves A."/>
        </authorList>
    </citation>
    <scope>NUCLEOTIDE SEQUENCE</scope>
    <source>
        <strain evidence="2">CBS 339.90</strain>
    </source>
</reference>
<organism evidence="2 3">
    <name type="scientific">Lasiodiplodia hormozganensis</name>
    <dbReference type="NCBI Taxonomy" id="869390"/>
    <lineage>
        <taxon>Eukaryota</taxon>
        <taxon>Fungi</taxon>
        <taxon>Dikarya</taxon>
        <taxon>Ascomycota</taxon>
        <taxon>Pezizomycotina</taxon>
        <taxon>Dothideomycetes</taxon>
        <taxon>Dothideomycetes incertae sedis</taxon>
        <taxon>Botryosphaeriales</taxon>
        <taxon>Botryosphaeriaceae</taxon>
        <taxon>Lasiodiplodia</taxon>
    </lineage>
</organism>
<feature type="domain" description="DUF427" evidence="1">
    <location>
        <begin position="178"/>
        <end position="269"/>
    </location>
</feature>
<dbReference type="Gene3D" id="2.170.150.40">
    <property type="entry name" value="Domain of unknown function (DUF427)"/>
    <property type="match status" value="2"/>
</dbReference>
<dbReference type="Proteomes" id="UP001175001">
    <property type="component" value="Unassembled WGS sequence"/>
</dbReference>
<evidence type="ECO:0000259" key="1">
    <source>
        <dbReference type="Pfam" id="PF04248"/>
    </source>
</evidence>
<dbReference type="PANTHER" id="PTHR34310:SF9">
    <property type="entry name" value="BLR5716 PROTEIN"/>
    <property type="match status" value="1"/>
</dbReference>
<proteinExistence type="predicted"/>
<dbReference type="EMBL" id="JAUJDW010000128">
    <property type="protein sequence ID" value="KAK0628094.1"/>
    <property type="molecule type" value="Genomic_DNA"/>
</dbReference>
<evidence type="ECO:0000313" key="3">
    <source>
        <dbReference type="Proteomes" id="UP001175001"/>
    </source>
</evidence>